<gene>
    <name evidence="2" type="ORF">SAMN04489745_1105</name>
</gene>
<dbReference type="GO" id="GO:0006950">
    <property type="term" value="P:response to stress"/>
    <property type="evidence" value="ECO:0007669"/>
    <property type="project" value="TreeGrafter"/>
</dbReference>
<accession>A0A1H4LRZ8</accession>
<evidence type="ECO:0000259" key="1">
    <source>
        <dbReference type="PROSITE" id="PS50995"/>
    </source>
</evidence>
<dbReference type="Proteomes" id="UP000182652">
    <property type="component" value="Unassembled WGS sequence"/>
</dbReference>
<organism evidence="2 3">
    <name type="scientific">Arthrobacter woluwensis</name>
    <dbReference type="NCBI Taxonomy" id="156980"/>
    <lineage>
        <taxon>Bacteria</taxon>
        <taxon>Bacillati</taxon>
        <taxon>Actinomycetota</taxon>
        <taxon>Actinomycetes</taxon>
        <taxon>Micrococcales</taxon>
        <taxon>Micrococcaceae</taxon>
        <taxon>Arthrobacter</taxon>
    </lineage>
</organism>
<dbReference type="RefSeq" id="WP_066211727.1">
    <property type="nucleotide sequence ID" value="NZ_FNSN01000003.1"/>
</dbReference>
<name>A0A1H4LRZ8_9MICC</name>
<dbReference type="Gene3D" id="1.10.10.10">
    <property type="entry name" value="Winged helix-like DNA-binding domain superfamily/Winged helix DNA-binding domain"/>
    <property type="match status" value="1"/>
</dbReference>
<dbReference type="PANTHER" id="PTHR33164:SF99">
    <property type="entry name" value="MARR FAMILY REGULATORY PROTEIN"/>
    <property type="match status" value="1"/>
</dbReference>
<dbReference type="PROSITE" id="PS50995">
    <property type="entry name" value="HTH_MARR_2"/>
    <property type="match status" value="1"/>
</dbReference>
<dbReference type="EMBL" id="FNSN01000003">
    <property type="protein sequence ID" value="SEB73529.1"/>
    <property type="molecule type" value="Genomic_DNA"/>
</dbReference>
<dbReference type="AlphaFoldDB" id="A0A1H4LRZ8"/>
<dbReference type="PANTHER" id="PTHR33164">
    <property type="entry name" value="TRANSCRIPTIONAL REGULATOR, MARR FAMILY"/>
    <property type="match status" value="1"/>
</dbReference>
<dbReference type="InterPro" id="IPR000835">
    <property type="entry name" value="HTH_MarR-typ"/>
</dbReference>
<reference evidence="2 3" key="1">
    <citation type="submission" date="2016-10" db="EMBL/GenBank/DDBJ databases">
        <authorList>
            <person name="de Groot N.N."/>
        </authorList>
    </citation>
    <scope>NUCLEOTIDE SEQUENCE [LARGE SCALE GENOMIC DNA]</scope>
    <source>
        <strain evidence="2 3">DSM 10495</strain>
    </source>
</reference>
<proteinExistence type="predicted"/>
<keyword evidence="3" id="KW-1185">Reference proteome</keyword>
<dbReference type="SMART" id="SM00347">
    <property type="entry name" value="HTH_MARR"/>
    <property type="match status" value="1"/>
</dbReference>
<dbReference type="InterPro" id="IPR001845">
    <property type="entry name" value="HTH_ArsR_DNA-bd_dom"/>
</dbReference>
<dbReference type="GO" id="GO:0003700">
    <property type="term" value="F:DNA-binding transcription factor activity"/>
    <property type="evidence" value="ECO:0007669"/>
    <property type="project" value="InterPro"/>
</dbReference>
<dbReference type="SUPFAM" id="SSF46785">
    <property type="entry name" value="Winged helix' DNA-binding domain"/>
    <property type="match status" value="1"/>
</dbReference>
<dbReference type="InterPro" id="IPR036390">
    <property type="entry name" value="WH_DNA-bd_sf"/>
</dbReference>
<feature type="domain" description="HTH marR-type" evidence="1">
    <location>
        <begin position="20"/>
        <end position="159"/>
    </location>
</feature>
<dbReference type="STRING" id="156980.SAMN04489745_1105"/>
<dbReference type="InterPro" id="IPR039422">
    <property type="entry name" value="MarR/SlyA-like"/>
</dbReference>
<dbReference type="Pfam" id="PF01022">
    <property type="entry name" value="HTH_5"/>
    <property type="match status" value="1"/>
</dbReference>
<keyword evidence="2" id="KW-0238">DNA-binding</keyword>
<dbReference type="GO" id="GO:0003677">
    <property type="term" value="F:DNA binding"/>
    <property type="evidence" value="ECO:0007669"/>
    <property type="project" value="UniProtKB-KW"/>
</dbReference>
<dbReference type="InterPro" id="IPR036388">
    <property type="entry name" value="WH-like_DNA-bd_sf"/>
</dbReference>
<protein>
    <submittedName>
        <fullName evidence="2">DNA-binding transcriptional regulator, MarR family</fullName>
    </submittedName>
</protein>
<evidence type="ECO:0000313" key="3">
    <source>
        <dbReference type="Proteomes" id="UP000182652"/>
    </source>
</evidence>
<evidence type="ECO:0000313" key="2">
    <source>
        <dbReference type="EMBL" id="SEB73529.1"/>
    </source>
</evidence>
<sequence length="166" mass="18775">MAHAPHHPGSARDHLPTREELRIWRNYLETAEALQSRLAARFLSETALSAGDYQVLLALSEAERNTLRSSELADLVGWERSRLSHHLGRMEKRGLISRNTCTDEARGIDVRATDHGLETFRAASVPHLKAVHELFLEAFTPDELVDVDRVSHALRRNLGLDRDGRK</sequence>